<name>A0ABT6RF62_9BACT</name>
<evidence type="ECO:0000313" key="10">
    <source>
        <dbReference type="Proteomes" id="UP001226434"/>
    </source>
</evidence>
<dbReference type="InterPro" id="IPR005467">
    <property type="entry name" value="His_kinase_dom"/>
</dbReference>
<dbReference type="Gene3D" id="3.30.565.10">
    <property type="entry name" value="Histidine kinase-like ATPase, C-terminal domain"/>
    <property type="match status" value="1"/>
</dbReference>
<dbReference type="CDD" id="cd00130">
    <property type="entry name" value="PAS"/>
    <property type="match status" value="2"/>
</dbReference>
<dbReference type="PROSITE" id="PS50112">
    <property type="entry name" value="PAS"/>
    <property type="match status" value="3"/>
</dbReference>
<dbReference type="SUPFAM" id="SSF47384">
    <property type="entry name" value="Homodimeric domain of signal transducing histidine kinase"/>
    <property type="match status" value="1"/>
</dbReference>
<gene>
    <name evidence="9" type="ORF">QJ048_15540</name>
</gene>
<dbReference type="InterPro" id="IPR035965">
    <property type="entry name" value="PAS-like_dom_sf"/>
</dbReference>
<evidence type="ECO:0000256" key="3">
    <source>
        <dbReference type="ARBA" id="ARBA00022553"/>
    </source>
</evidence>
<sequence length="641" mass="72847">MSVTFPDTKYLLQQVLDPQQDAVYICDSNGFIVFYNEASAKLWGRRPEPGKEKWTAAWKTFDEKGQPFAPFSTESIMNGKLSIHNMLVEKSDGKRTLVKTNLRYLHDEEGAHIGFIVNCESVLSQNINQQKEAHLAAIVETSDDAIISKTLDGVITSWNAGAERIFGYTADEMIGQLIFKLIPGNLWNEESMIQEHLRRGSRIEHYETVRITKNGKLLNVSLTISPIKDANGKIVGASKIARDITLQKMQEVSLRESEERYRLAIETARLGTWSFDIKNHNLAYSTETANIFGTWSKALTWAVMMEAIYPEDKDLVNARLQEAMTNVDSGDYDIEYRVVQESKAIRWARVRGKVYFSSNGDAEKIIGTMLDITDEKTTKEILEQTVAERTADLSRMNEHLLKSNENLAQFAYIASHDLQEPLRKIQTFIDIIEKNGRLDPMPANYFNRIKSSAERMSGLVESILEYSRIDRQETQFVKTNLNLILKEVLEDYETLINTTGTQIQSQQLPVIMGLPSQLRQLFANLISNAIKFCETTPCINISTRFLFNDQLPDGVPILDSERVLEISFTDNGIGFEQQYAEKIFQIFQRLHSKSAYKGTGIGLALCKKIIENHQGYIYAFGERDKGSTFVILLPAHLVIMK</sequence>
<dbReference type="InterPro" id="IPR036097">
    <property type="entry name" value="HisK_dim/P_sf"/>
</dbReference>
<reference evidence="9 10" key="1">
    <citation type="submission" date="2023-05" db="EMBL/GenBank/DDBJ databases">
        <title>Genome sequence of Pinibacter sp. MAH-24.</title>
        <authorList>
            <person name="Huq M.A."/>
        </authorList>
    </citation>
    <scope>NUCLEOTIDE SEQUENCE [LARGE SCALE GENOMIC DNA]</scope>
    <source>
        <strain evidence="9 10">MAH-24</strain>
    </source>
</reference>
<dbReference type="InterPro" id="IPR036890">
    <property type="entry name" value="HATPase_C_sf"/>
</dbReference>
<dbReference type="InterPro" id="IPR003594">
    <property type="entry name" value="HATPase_dom"/>
</dbReference>
<feature type="domain" description="PAS" evidence="7">
    <location>
        <begin position="131"/>
        <end position="176"/>
    </location>
</feature>
<dbReference type="PROSITE" id="PS50109">
    <property type="entry name" value="HIS_KIN"/>
    <property type="match status" value="1"/>
</dbReference>
<evidence type="ECO:0000256" key="4">
    <source>
        <dbReference type="ARBA" id="ARBA00022679"/>
    </source>
</evidence>
<dbReference type="InterPro" id="IPR013767">
    <property type="entry name" value="PAS_fold"/>
</dbReference>
<dbReference type="Gene3D" id="1.10.287.130">
    <property type="match status" value="1"/>
</dbReference>
<dbReference type="EMBL" id="JASBRG010000007">
    <property type="protein sequence ID" value="MDI3321207.1"/>
    <property type="molecule type" value="Genomic_DNA"/>
</dbReference>
<keyword evidence="4" id="KW-0808">Transferase</keyword>
<dbReference type="Gene3D" id="2.10.70.100">
    <property type="match status" value="1"/>
</dbReference>
<comment type="caution">
    <text evidence="9">The sequence shown here is derived from an EMBL/GenBank/DDBJ whole genome shotgun (WGS) entry which is preliminary data.</text>
</comment>
<dbReference type="RefSeq" id="WP_282335317.1">
    <property type="nucleotide sequence ID" value="NZ_JASBRG010000007.1"/>
</dbReference>
<dbReference type="SMART" id="SM00086">
    <property type="entry name" value="PAC"/>
    <property type="match status" value="2"/>
</dbReference>
<dbReference type="SUPFAM" id="SSF55785">
    <property type="entry name" value="PYP-like sensor domain (PAS domain)"/>
    <property type="match status" value="3"/>
</dbReference>
<dbReference type="InterPro" id="IPR000014">
    <property type="entry name" value="PAS"/>
</dbReference>
<dbReference type="InterPro" id="IPR013655">
    <property type="entry name" value="PAS_fold_3"/>
</dbReference>
<dbReference type="SUPFAM" id="SSF55874">
    <property type="entry name" value="ATPase domain of HSP90 chaperone/DNA topoisomerase II/histidine kinase"/>
    <property type="match status" value="1"/>
</dbReference>
<dbReference type="NCBIfam" id="TIGR00229">
    <property type="entry name" value="sensory_box"/>
    <property type="match status" value="2"/>
</dbReference>
<feature type="domain" description="PAC" evidence="8">
    <location>
        <begin position="204"/>
        <end position="256"/>
    </location>
</feature>
<dbReference type="Pfam" id="PF13426">
    <property type="entry name" value="PAS_9"/>
    <property type="match status" value="1"/>
</dbReference>
<evidence type="ECO:0000259" key="8">
    <source>
        <dbReference type="PROSITE" id="PS50113"/>
    </source>
</evidence>
<keyword evidence="3" id="KW-0597">Phosphoprotein</keyword>
<evidence type="ECO:0000256" key="5">
    <source>
        <dbReference type="ARBA" id="ARBA00022777"/>
    </source>
</evidence>
<dbReference type="PRINTS" id="PR00344">
    <property type="entry name" value="BCTRLSENSOR"/>
</dbReference>
<organism evidence="9 10">
    <name type="scientific">Pinibacter soli</name>
    <dbReference type="NCBI Taxonomy" id="3044211"/>
    <lineage>
        <taxon>Bacteria</taxon>
        <taxon>Pseudomonadati</taxon>
        <taxon>Bacteroidota</taxon>
        <taxon>Chitinophagia</taxon>
        <taxon>Chitinophagales</taxon>
        <taxon>Chitinophagaceae</taxon>
        <taxon>Pinibacter</taxon>
    </lineage>
</organism>
<dbReference type="Pfam" id="PF02518">
    <property type="entry name" value="HATPase_c"/>
    <property type="match status" value="1"/>
</dbReference>
<dbReference type="InterPro" id="IPR004358">
    <property type="entry name" value="Sig_transdc_His_kin-like_C"/>
</dbReference>
<evidence type="ECO:0000256" key="1">
    <source>
        <dbReference type="ARBA" id="ARBA00000085"/>
    </source>
</evidence>
<evidence type="ECO:0000259" key="7">
    <source>
        <dbReference type="PROSITE" id="PS50112"/>
    </source>
</evidence>
<keyword evidence="5" id="KW-0418">Kinase</keyword>
<dbReference type="InterPro" id="IPR000700">
    <property type="entry name" value="PAS-assoc_C"/>
</dbReference>
<dbReference type="CDD" id="cd00082">
    <property type="entry name" value="HisKA"/>
    <property type="match status" value="1"/>
</dbReference>
<evidence type="ECO:0000259" key="6">
    <source>
        <dbReference type="PROSITE" id="PS50109"/>
    </source>
</evidence>
<comment type="catalytic activity">
    <reaction evidence="1">
        <text>ATP + protein L-histidine = ADP + protein N-phospho-L-histidine.</text>
        <dbReference type="EC" id="2.7.13.3"/>
    </reaction>
</comment>
<protein>
    <recommendedName>
        <fullName evidence="2">histidine kinase</fullName>
        <ecNumber evidence="2">2.7.13.3</ecNumber>
    </recommendedName>
</protein>
<accession>A0ABT6RF62</accession>
<dbReference type="SMART" id="SM00091">
    <property type="entry name" value="PAS"/>
    <property type="match status" value="3"/>
</dbReference>
<dbReference type="EC" id="2.7.13.3" evidence="2"/>
<dbReference type="SMART" id="SM00388">
    <property type="entry name" value="HisKA"/>
    <property type="match status" value="1"/>
</dbReference>
<dbReference type="InterPro" id="IPR003661">
    <property type="entry name" value="HisK_dim/P_dom"/>
</dbReference>
<dbReference type="Proteomes" id="UP001226434">
    <property type="component" value="Unassembled WGS sequence"/>
</dbReference>
<dbReference type="Pfam" id="PF00989">
    <property type="entry name" value="PAS"/>
    <property type="match status" value="1"/>
</dbReference>
<dbReference type="Pfam" id="PF00512">
    <property type="entry name" value="HisKA"/>
    <property type="match status" value="1"/>
</dbReference>
<evidence type="ECO:0000256" key="2">
    <source>
        <dbReference type="ARBA" id="ARBA00012438"/>
    </source>
</evidence>
<dbReference type="Gene3D" id="3.30.450.20">
    <property type="entry name" value="PAS domain"/>
    <property type="match status" value="3"/>
</dbReference>
<dbReference type="PANTHER" id="PTHR43304:SF1">
    <property type="entry name" value="PAC DOMAIN-CONTAINING PROTEIN"/>
    <property type="match status" value="1"/>
</dbReference>
<dbReference type="SMART" id="SM00387">
    <property type="entry name" value="HATPase_c"/>
    <property type="match status" value="1"/>
</dbReference>
<feature type="domain" description="PAS" evidence="7">
    <location>
        <begin position="8"/>
        <end position="48"/>
    </location>
</feature>
<evidence type="ECO:0000313" key="9">
    <source>
        <dbReference type="EMBL" id="MDI3321207.1"/>
    </source>
</evidence>
<keyword evidence="10" id="KW-1185">Reference proteome</keyword>
<dbReference type="InterPro" id="IPR001610">
    <property type="entry name" value="PAC"/>
</dbReference>
<feature type="domain" description="Histidine kinase" evidence="6">
    <location>
        <begin position="413"/>
        <end position="637"/>
    </location>
</feature>
<dbReference type="PANTHER" id="PTHR43304">
    <property type="entry name" value="PHYTOCHROME-LIKE PROTEIN CPH1"/>
    <property type="match status" value="1"/>
</dbReference>
<proteinExistence type="predicted"/>
<dbReference type="InterPro" id="IPR052162">
    <property type="entry name" value="Sensor_kinase/Photoreceptor"/>
</dbReference>
<feature type="domain" description="PAS" evidence="7">
    <location>
        <begin position="257"/>
        <end position="327"/>
    </location>
</feature>
<dbReference type="Pfam" id="PF08447">
    <property type="entry name" value="PAS_3"/>
    <property type="match status" value="1"/>
</dbReference>
<feature type="domain" description="PAC" evidence="8">
    <location>
        <begin position="332"/>
        <end position="384"/>
    </location>
</feature>
<dbReference type="PROSITE" id="PS50113">
    <property type="entry name" value="PAC"/>
    <property type="match status" value="2"/>
</dbReference>